<dbReference type="RefSeq" id="WP_342823798.1">
    <property type="nucleotide sequence ID" value="NZ_CP046146.1"/>
</dbReference>
<keyword evidence="3" id="KW-1185">Reference proteome</keyword>
<reference evidence="2" key="2">
    <citation type="journal article" date="2023" name="Nat. Commun.">
        <title>Cultivation of marine bacteria of the SAR202 clade.</title>
        <authorList>
            <person name="Lim Y."/>
            <person name="Seo J.H."/>
            <person name="Giovannoni S.J."/>
            <person name="Kang I."/>
            <person name="Cho J.C."/>
        </authorList>
    </citation>
    <scope>NUCLEOTIDE SEQUENCE</scope>
    <source>
        <strain evidence="2">JH1073</strain>
    </source>
</reference>
<dbReference type="EMBL" id="WMBE01000001">
    <property type="protein sequence ID" value="MDG0865483.1"/>
    <property type="molecule type" value="Genomic_DNA"/>
</dbReference>
<evidence type="ECO:0000313" key="3">
    <source>
        <dbReference type="Proteomes" id="UP001219901"/>
    </source>
</evidence>
<dbReference type="AlphaFoldDB" id="A0AAJ5ZEI0"/>
<evidence type="ECO:0000313" key="4">
    <source>
        <dbReference type="Proteomes" id="UP001321249"/>
    </source>
</evidence>
<reference evidence="3 4" key="1">
    <citation type="submission" date="2019-11" db="EMBL/GenBank/DDBJ databases">
        <authorList>
            <person name="Cho J.-C."/>
        </authorList>
    </citation>
    <scope>NUCLEOTIDE SEQUENCE [LARGE SCALE GENOMIC DNA]</scope>
    <source>
        <strain evidence="2 3">JH1073</strain>
        <strain evidence="1 4">JH702</strain>
    </source>
</reference>
<sequence>MVKEKGVEILVSKNLATKAAAILVEQKKFLFFKWITVRAQLYGHDT</sequence>
<name>A0AAJ5ZEI0_9CHLR</name>
<proteinExistence type="predicted"/>
<dbReference type="EMBL" id="CP046147">
    <property type="protein sequence ID" value="WFG39763.1"/>
    <property type="molecule type" value="Genomic_DNA"/>
</dbReference>
<evidence type="ECO:0000313" key="2">
    <source>
        <dbReference type="EMBL" id="WFG39763.1"/>
    </source>
</evidence>
<gene>
    <name evidence="1" type="ORF">GKO46_00145</name>
    <name evidence="2" type="ORF">GKO48_09075</name>
</gene>
<dbReference type="Proteomes" id="UP001219901">
    <property type="component" value="Chromosome"/>
</dbReference>
<evidence type="ECO:0000313" key="1">
    <source>
        <dbReference type="EMBL" id="MDG0865483.1"/>
    </source>
</evidence>
<organism evidence="2 3">
    <name type="scientific">Candidatus Lucifugimonas marina</name>
    <dbReference type="NCBI Taxonomy" id="3038979"/>
    <lineage>
        <taxon>Bacteria</taxon>
        <taxon>Bacillati</taxon>
        <taxon>Chloroflexota</taxon>
        <taxon>Dehalococcoidia</taxon>
        <taxon>SAR202 cluster</taxon>
        <taxon>Candidatus Lucifugimonadales</taxon>
        <taxon>Candidatus Lucifugimonadaceae</taxon>
        <taxon>Candidatus Lucifugimonas</taxon>
    </lineage>
</organism>
<reference evidence="3" key="3">
    <citation type="submission" date="2023-06" db="EMBL/GenBank/DDBJ databases">
        <title>Pangenomics reveal diversification of enzyme families and niche specialization in globally abundant SAR202 bacteria.</title>
        <authorList>
            <person name="Saw J.H.W."/>
        </authorList>
    </citation>
    <scope>NUCLEOTIDE SEQUENCE [LARGE SCALE GENOMIC DNA]</scope>
    <source>
        <strain evidence="3">JH1073</strain>
    </source>
</reference>
<protein>
    <submittedName>
        <fullName evidence="2">Uncharacterized protein</fullName>
    </submittedName>
</protein>
<accession>A0AAJ5ZEI0</accession>
<dbReference type="Proteomes" id="UP001321249">
    <property type="component" value="Unassembled WGS sequence"/>
</dbReference>